<dbReference type="OrthoDB" id="9759709at2"/>
<dbReference type="Pfam" id="PF00251">
    <property type="entry name" value="Glyco_hydro_32N"/>
    <property type="match status" value="1"/>
</dbReference>
<evidence type="ECO:0000313" key="8">
    <source>
        <dbReference type="Proteomes" id="UP000192796"/>
    </source>
</evidence>
<dbReference type="InterPro" id="IPR023296">
    <property type="entry name" value="Glyco_hydro_beta-prop_sf"/>
</dbReference>
<evidence type="ECO:0000256" key="1">
    <source>
        <dbReference type="ARBA" id="ARBA00009902"/>
    </source>
</evidence>
<dbReference type="EMBL" id="LVYD01000001">
    <property type="protein sequence ID" value="OQP67301.1"/>
    <property type="molecule type" value="Genomic_DNA"/>
</dbReference>
<dbReference type="SUPFAM" id="SSF75005">
    <property type="entry name" value="Arabinanase/levansucrase/invertase"/>
    <property type="match status" value="1"/>
</dbReference>
<dbReference type="Gene3D" id="2.115.10.20">
    <property type="entry name" value="Glycosyl hydrolase domain, family 43"/>
    <property type="match status" value="1"/>
</dbReference>
<evidence type="ECO:0000256" key="4">
    <source>
        <dbReference type="RuleBase" id="RU362110"/>
    </source>
</evidence>
<name>A0A1V9G9G0_9BACT</name>
<dbReference type="Pfam" id="PF08244">
    <property type="entry name" value="Glyco_hydro_32C"/>
    <property type="match status" value="1"/>
</dbReference>
<dbReference type="InterPro" id="IPR013148">
    <property type="entry name" value="Glyco_hydro_32_N"/>
</dbReference>
<organism evidence="7 8">
    <name type="scientific">Niastella vici</name>
    <dbReference type="NCBI Taxonomy" id="1703345"/>
    <lineage>
        <taxon>Bacteria</taxon>
        <taxon>Pseudomonadati</taxon>
        <taxon>Bacteroidota</taxon>
        <taxon>Chitinophagia</taxon>
        <taxon>Chitinophagales</taxon>
        <taxon>Chitinophagaceae</taxon>
        <taxon>Niastella</taxon>
    </lineage>
</organism>
<dbReference type="PROSITE" id="PS00609">
    <property type="entry name" value="GLYCOSYL_HYDROL_F32"/>
    <property type="match status" value="1"/>
</dbReference>
<evidence type="ECO:0000256" key="2">
    <source>
        <dbReference type="ARBA" id="ARBA00022801"/>
    </source>
</evidence>
<evidence type="ECO:0000259" key="6">
    <source>
        <dbReference type="Pfam" id="PF08244"/>
    </source>
</evidence>
<evidence type="ECO:0008006" key="9">
    <source>
        <dbReference type="Google" id="ProtNLM"/>
    </source>
</evidence>
<dbReference type="PANTHER" id="PTHR42800">
    <property type="entry name" value="EXOINULINASE INUD (AFU_ORTHOLOGUE AFUA_5G00480)"/>
    <property type="match status" value="1"/>
</dbReference>
<dbReference type="Proteomes" id="UP000192796">
    <property type="component" value="Unassembled WGS sequence"/>
</dbReference>
<dbReference type="InterPro" id="IPR001362">
    <property type="entry name" value="Glyco_hydro_32"/>
</dbReference>
<sequence>MKPLLLLFIGMIHFSVFPQNKPTYKEPYRPQFHFTPHHNWMNDPNGLVYYKGEYHLFYQYNPMGNTWGHMSWGHAVSADLVHWNPLALAIPEDDKNMIFSGSCVVDKNNSSHFAEKPNQVPLVAIYTAHIIPDKSKIDDYQQNQHIAYSLDDGRTWKKYEGNPVLDLNKKDFRDPKVFWYAPTKKWIMATVLPHEHLVQFHSSVDLKSWTHESDFGPAGDTNDIWECPDLLQVPINGQPGKSKWVLINSQQTTMQYFVGDFNGTRFQNENPTDTILRPDYGPDFYAGVTYNNLPAGQDPVLLGWANNWKYGQSIPTSPWRSALSVPRTLKLKKWGNAWVLLQQPVKALQSLRGPVTGWQNKTVNSVAIFPAKGQVLELDAELVPAKNANCGIRLAAGGGQSIIIGYEAASSKLYIDRSKSGNTSFDNQFTAWQYTSARVPLQEGKLRLHIFLDKSIMEVFANDGSTVLTAQLFPATGHDGIEFFSENGATRISTAKVWPMSPAWK</sequence>
<comment type="similarity">
    <text evidence="1 4">Belongs to the glycosyl hydrolase 32 family.</text>
</comment>
<accession>A0A1V9G9G0</accession>
<keyword evidence="8" id="KW-1185">Reference proteome</keyword>
<dbReference type="InterPro" id="IPR013189">
    <property type="entry name" value="Glyco_hydro_32_C"/>
</dbReference>
<dbReference type="GO" id="GO:0005737">
    <property type="term" value="C:cytoplasm"/>
    <property type="evidence" value="ECO:0007669"/>
    <property type="project" value="TreeGrafter"/>
</dbReference>
<dbReference type="GO" id="GO:0004575">
    <property type="term" value="F:sucrose alpha-glucosidase activity"/>
    <property type="evidence" value="ECO:0007669"/>
    <property type="project" value="TreeGrafter"/>
</dbReference>
<dbReference type="PANTHER" id="PTHR42800:SF1">
    <property type="entry name" value="EXOINULINASE INUD (AFU_ORTHOLOGUE AFUA_5G00480)"/>
    <property type="match status" value="1"/>
</dbReference>
<dbReference type="SUPFAM" id="SSF49899">
    <property type="entry name" value="Concanavalin A-like lectins/glucanases"/>
    <property type="match status" value="1"/>
</dbReference>
<evidence type="ECO:0000259" key="5">
    <source>
        <dbReference type="Pfam" id="PF00251"/>
    </source>
</evidence>
<dbReference type="RefSeq" id="WP_081144997.1">
    <property type="nucleotide sequence ID" value="NZ_LVYD01000001.1"/>
</dbReference>
<gene>
    <name evidence="7" type="ORF">A3860_02810</name>
</gene>
<protein>
    <recommendedName>
        <fullName evidence="9">Levanase</fullName>
    </recommendedName>
</protein>
<dbReference type="InterPro" id="IPR013320">
    <property type="entry name" value="ConA-like_dom_sf"/>
</dbReference>
<dbReference type="InterPro" id="IPR018053">
    <property type="entry name" value="Glyco_hydro_32_AS"/>
</dbReference>
<reference evidence="7 8" key="1">
    <citation type="submission" date="2016-03" db="EMBL/GenBank/DDBJ databases">
        <title>Niastella vici sp. nov., isolated from farmland soil.</title>
        <authorList>
            <person name="Chen L."/>
            <person name="Wang D."/>
            <person name="Yang S."/>
            <person name="Wang G."/>
        </authorList>
    </citation>
    <scope>NUCLEOTIDE SEQUENCE [LARGE SCALE GENOMIC DNA]</scope>
    <source>
        <strain evidence="7 8">DJ57</strain>
    </source>
</reference>
<dbReference type="GO" id="GO:0005987">
    <property type="term" value="P:sucrose catabolic process"/>
    <property type="evidence" value="ECO:0007669"/>
    <property type="project" value="TreeGrafter"/>
</dbReference>
<evidence type="ECO:0000313" key="7">
    <source>
        <dbReference type="EMBL" id="OQP67301.1"/>
    </source>
</evidence>
<dbReference type="AlphaFoldDB" id="A0A1V9G9G0"/>
<keyword evidence="3 4" id="KW-0326">Glycosidase</keyword>
<feature type="domain" description="Glycosyl hydrolase family 32 C-terminal" evidence="6">
    <location>
        <begin position="349"/>
        <end position="499"/>
    </location>
</feature>
<proteinExistence type="inferred from homology"/>
<dbReference type="SMART" id="SM00640">
    <property type="entry name" value="Glyco_32"/>
    <property type="match status" value="1"/>
</dbReference>
<dbReference type="CDD" id="cd18622">
    <property type="entry name" value="GH32_Inu-like"/>
    <property type="match status" value="1"/>
</dbReference>
<keyword evidence="2 4" id="KW-0378">Hydrolase</keyword>
<evidence type="ECO:0000256" key="3">
    <source>
        <dbReference type="ARBA" id="ARBA00023295"/>
    </source>
</evidence>
<dbReference type="STRING" id="1703345.A3860_02810"/>
<dbReference type="Gene3D" id="2.60.120.560">
    <property type="entry name" value="Exo-inulinase, domain 1"/>
    <property type="match status" value="1"/>
</dbReference>
<feature type="domain" description="Glycosyl hydrolase family 32 N-terminal" evidence="5">
    <location>
        <begin position="33"/>
        <end position="344"/>
    </location>
</feature>
<comment type="caution">
    <text evidence="7">The sequence shown here is derived from an EMBL/GenBank/DDBJ whole genome shotgun (WGS) entry which is preliminary data.</text>
</comment>